<accession>A0A219ARL1</accession>
<evidence type="ECO:0000313" key="2">
    <source>
        <dbReference type="Proteomes" id="UP000078397"/>
    </source>
</evidence>
<dbReference type="RefSeq" id="XP_022285298.1">
    <property type="nucleotide sequence ID" value="XM_022429648.1"/>
</dbReference>
<proteinExistence type="predicted"/>
<gene>
    <name evidence="1" type="ORF">VFPPC_17982</name>
</gene>
<keyword evidence="2" id="KW-1185">Reference proteome</keyword>
<reference evidence="1 2" key="1">
    <citation type="journal article" date="2016" name="PLoS Pathog.">
        <title>Biosynthesis of antibiotic leucinostatins in bio-control fungus Purpureocillium lilacinum and their inhibition on phytophthora revealed by genome mining.</title>
        <authorList>
            <person name="Wang G."/>
            <person name="Liu Z."/>
            <person name="Lin R."/>
            <person name="Li E."/>
            <person name="Mao Z."/>
            <person name="Ling J."/>
            <person name="Yang Y."/>
            <person name="Yin W.B."/>
            <person name="Xie B."/>
        </authorList>
    </citation>
    <scope>NUCLEOTIDE SEQUENCE [LARGE SCALE GENOMIC DNA]</scope>
    <source>
        <strain evidence="1">170</strain>
    </source>
</reference>
<evidence type="ECO:0000313" key="1">
    <source>
        <dbReference type="EMBL" id="OWT42825.1"/>
    </source>
</evidence>
<dbReference type="EMBL" id="LSBJ02000005">
    <property type="protein sequence ID" value="OWT42825.1"/>
    <property type="molecule type" value="Genomic_DNA"/>
</dbReference>
<sequence>MPKPLPLYYEPPSLGQWGGFDTPFRTALRKDRPKRVACSKLSDRYNPTSGW</sequence>
<protein>
    <submittedName>
        <fullName evidence="1">Uncharacterized protein</fullName>
    </submittedName>
</protein>
<comment type="caution">
    <text evidence="1">The sequence shown here is derived from an EMBL/GenBank/DDBJ whole genome shotgun (WGS) entry which is preliminary data.</text>
</comment>
<name>A0A219ARL1_METCM</name>
<dbReference type="Proteomes" id="UP000078397">
    <property type="component" value="Unassembled WGS sequence"/>
</dbReference>
<dbReference type="AlphaFoldDB" id="A0A219ARL1"/>
<dbReference type="GeneID" id="33936868"/>
<organism evidence="1 2">
    <name type="scientific">Pochonia chlamydosporia 170</name>
    <dbReference type="NCBI Taxonomy" id="1380566"/>
    <lineage>
        <taxon>Eukaryota</taxon>
        <taxon>Fungi</taxon>
        <taxon>Dikarya</taxon>
        <taxon>Ascomycota</taxon>
        <taxon>Pezizomycotina</taxon>
        <taxon>Sordariomycetes</taxon>
        <taxon>Hypocreomycetidae</taxon>
        <taxon>Hypocreales</taxon>
        <taxon>Clavicipitaceae</taxon>
        <taxon>Pochonia</taxon>
    </lineage>
</organism>
<dbReference type="KEGG" id="pchm:VFPPC_17982"/>